<feature type="transmembrane region" description="Helical" evidence="1">
    <location>
        <begin position="41"/>
        <end position="65"/>
    </location>
</feature>
<dbReference type="AlphaFoldDB" id="A0A0N0U9Q4"/>
<keyword evidence="4" id="KW-1185">Reference proteome</keyword>
<dbReference type="EMBL" id="LIUF01000003">
    <property type="protein sequence ID" value="KOX93164.1"/>
    <property type="molecule type" value="Genomic_DNA"/>
</dbReference>
<organism evidence="3 4">
    <name type="scientific">Haloarcula rubripromontorii</name>
    <dbReference type="NCBI Taxonomy" id="1705562"/>
    <lineage>
        <taxon>Archaea</taxon>
        <taxon>Methanobacteriati</taxon>
        <taxon>Methanobacteriota</taxon>
        <taxon>Stenosarchaea group</taxon>
        <taxon>Halobacteria</taxon>
        <taxon>Halobacteriales</taxon>
        <taxon>Haloarculaceae</taxon>
        <taxon>Haloarcula</taxon>
    </lineage>
</organism>
<feature type="transmembrane region" description="Helical" evidence="1">
    <location>
        <begin position="109"/>
        <end position="130"/>
    </location>
</feature>
<accession>A0A0N0U9Q4</accession>
<keyword evidence="1" id="KW-1133">Transmembrane helix</keyword>
<sequence>MPSKQAISSLGSLLAVLGLSGVATAQSTAPGGVGDPAFNVVIRFGVGFVILAVLGAAAAAIGPTYTTNAVREIQNDLGGAIGWGVLVGILLPIGLVLLALTVIGALISIPGLLLIGVLGIIGTGITAAWVGNSVVGDDGTVSATDGIAGGLLLAVPFAIPVVGGLLLNLITLVGLGVVGQDLYESWSD</sequence>
<keyword evidence="1" id="KW-0472">Membrane</keyword>
<evidence type="ECO:0000256" key="1">
    <source>
        <dbReference type="SAM" id="Phobius"/>
    </source>
</evidence>
<gene>
    <name evidence="3" type="ORF">AMS69_12040</name>
</gene>
<dbReference type="Proteomes" id="UP000037729">
    <property type="component" value="Unassembled WGS sequence"/>
</dbReference>
<reference evidence="3 4" key="1">
    <citation type="submission" date="2015-08" db="EMBL/GenBank/DDBJ databases">
        <title>Genomes of Isolates from Cabo Rojo, PR.</title>
        <authorList>
            <person name="Sanchez-Nieves R.L."/>
            <person name="Montalvo-Rodriguez R."/>
        </authorList>
    </citation>
    <scope>NUCLEOTIDE SEQUENCE [LARGE SCALE GENOMIC DNA]</scope>
    <source>
        <strain evidence="3 4">SL3</strain>
    </source>
</reference>
<feature type="domain" description="DUF8173" evidence="2">
    <location>
        <begin position="1"/>
        <end position="187"/>
    </location>
</feature>
<feature type="transmembrane region" description="Helical" evidence="1">
    <location>
        <begin position="151"/>
        <end position="178"/>
    </location>
</feature>
<dbReference type="RefSeq" id="WP_053968296.1">
    <property type="nucleotide sequence ID" value="NZ_LIUF01000003.1"/>
</dbReference>
<evidence type="ECO:0000259" key="2">
    <source>
        <dbReference type="Pfam" id="PF26514"/>
    </source>
</evidence>
<dbReference type="OrthoDB" id="222678at2157"/>
<protein>
    <recommendedName>
        <fullName evidence="2">DUF8173 domain-containing protein</fullName>
    </recommendedName>
</protein>
<evidence type="ECO:0000313" key="4">
    <source>
        <dbReference type="Proteomes" id="UP000037729"/>
    </source>
</evidence>
<dbReference type="PATRIC" id="fig|1705562.3.peg.598"/>
<feature type="transmembrane region" description="Helical" evidence="1">
    <location>
        <begin position="77"/>
        <end position="103"/>
    </location>
</feature>
<proteinExistence type="predicted"/>
<dbReference type="Pfam" id="PF26514">
    <property type="entry name" value="DUF8173"/>
    <property type="match status" value="1"/>
</dbReference>
<dbReference type="InterPro" id="IPR058486">
    <property type="entry name" value="DUF8173"/>
</dbReference>
<name>A0A0N0U9Q4_9EURY</name>
<comment type="caution">
    <text evidence="3">The sequence shown here is derived from an EMBL/GenBank/DDBJ whole genome shotgun (WGS) entry which is preliminary data.</text>
</comment>
<keyword evidence="1" id="KW-0812">Transmembrane</keyword>
<evidence type="ECO:0000313" key="3">
    <source>
        <dbReference type="EMBL" id="KOX93164.1"/>
    </source>
</evidence>